<accession>A0ABD5W8P9</accession>
<evidence type="ECO:0000256" key="1">
    <source>
        <dbReference type="SAM" id="MobiDB-lite"/>
    </source>
</evidence>
<dbReference type="EMBL" id="JBHSZI010000001">
    <property type="protein sequence ID" value="MFC7059077.1"/>
    <property type="molecule type" value="Genomic_DNA"/>
</dbReference>
<gene>
    <name evidence="2" type="ORF">ACFQQG_13925</name>
</gene>
<feature type="region of interest" description="Disordered" evidence="1">
    <location>
        <begin position="195"/>
        <end position="221"/>
    </location>
</feature>
<dbReference type="AlphaFoldDB" id="A0ABD5W8P9"/>
<evidence type="ECO:0000313" key="2">
    <source>
        <dbReference type="EMBL" id="MFC7059077.1"/>
    </source>
</evidence>
<protein>
    <submittedName>
        <fullName evidence="2">Uncharacterized protein</fullName>
    </submittedName>
</protein>
<proteinExistence type="predicted"/>
<evidence type="ECO:0000313" key="3">
    <source>
        <dbReference type="Proteomes" id="UP001596445"/>
    </source>
</evidence>
<reference evidence="2 3" key="1">
    <citation type="journal article" date="2019" name="Int. J. Syst. Evol. Microbiol.">
        <title>The Global Catalogue of Microorganisms (GCM) 10K type strain sequencing project: providing services to taxonomists for standard genome sequencing and annotation.</title>
        <authorList>
            <consortium name="The Broad Institute Genomics Platform"/>
            <consortium name="The Broad Institute Genome Sequencing Center for Infectious Disease"/>
            <person name="Wu L."/>
            <person name="Ma J."/>
        </authorList>
    </citation>
    <scope>NUCLEOTIDE SEQUENCE [LARGE SCALE GENOMIC DNA]</scope>
    <source>
        <strain evidence="2 3">JCM 30072</strain>
    </source>
</reference>
<dbReference type="RefSeq" id="WP_382186036.1">
    <property type="nucleotide sequence ID" value="NZ_JBHSZI010000001.1"/>
</dbReference>
<sequence length="306" mass="34233">MFATQQSLTVDTPQTTLDPPFDLVRILDSEKTVLEFESGKRDIETPLIEQEQYPENPREAITWLQYNAKEFSPYALASGNSRSVAALKIKGGAFARKKVRDGAPLVPAYFYGAQGCAGEEYTKEDEHAPLQLSARDFDKWDYEIGEDVVIIGGRSRNSRIIRVESKQAIVVGRNLTGDDATRQAAFDYLESEGYDVGEGGTSEKPPSPKIAGPPKRAGTIPSVQAPRTEAAALQQQAEQEGIDTLSHMERWQVACRVLGWGWEPAWDWFKEQFGADFDPDITQEQFRSVIEAFPEDYDHVERPSQP</sequence>
<dbReference type="Proteomes" id="UP001596445">
    <property type="component" value="Unassembled WGS sequence"/>
</dbReference>
<organism evidence="2 3">
    <name type="scientific">Halovenus salina</name>
    <dbReference type="NCBI Taxonomy" id="1510225"/>
    <lineage>
        <taxon>Archaea</taxon>
        <taxon>Methanobacteriati</taxon>
        <taxon>Methanobacteriota</taxon>
        <taxon>Stenosarchaea group</taxon>
        <taxon>Halobacteria</taxon>
        <taxon>Halobacteriales</taxon>
        <taxon>Haloarculaceae</taxon>
        <taxon>Halovenus</taxon>
    </lineage>
</organism>
<name>A0ABD5W8P9_9EURY</name>
<keyword evidence="3" id="KW-1185">Reference proteome</keyword>
<comment type="caution">
    <text evidence="2">The sequence shown here is derived from an EMBL/GenBank/DDBJ whole genome shotgun (WGS) entry which is preliminary data.</text>
</comment>